<name>A0A559K9Z5_9BACL</name>
<evidence type="ECO:0000256" key="6">
    <source>
        <dbReference type="ARBA" id="ARBA00023136"/>
    </source>
</evidence>
<dbReference type="PANTHER" id="PTHR10067:SF6">
    <property type="entry name" value="PHOSPHATIDYLSERINE DECARBOXYLASE PROENZYME, MITOCHONDRIAL"/>
    <property type="match status" value="1"/>
</dbReference>
<dbReference type="InterPro" id="IPR003817">
    <property type="entry name" value="PS_Dcarbxylase"/>
</dbReference>
<keyword evidence="11 12" id="KW-0670">Pyruvate</keyword>
<comment type="cofactor">
    <cofactor evidence="12">
        <name>pyruvate</name>
        <dbReference type="ChEBI" id="CHEBI:15361"/>
    </cofactor>
    <text evidence="12">Binds 1 pyruvoyl group covalently per subunit.</text>
</comment>
<dbReference type="PANTHER" id="PTHR10067">
    <property type="entry name" value="PHOSPHATIDYLSERINE DECARBOXYLASE"/>
    <property type="match status" value="1"/>
</dbReference>
<evidence type="ECO:0000256" key="1">
    <source>
        <dbReference type="ARBA" id="ARBA00005189"/>
    </source>
</evidence>
<comment type="pathway">
    <text evidence="1">Lipid metabolism.</text>
</comment>
<keyword evidence="6 12" id="KW-0472">Membrane</keyword>
<proteinExistence type="inferred from homology"/>
<comment type="similarity">
    <text evidence="12">Belongs to the phosphatidylserine decarboxylase family. PSD-B subfamily. Prokaryotic type I sub-subfamily.</text>
</comment>
<comment type="function">
    <text evidence="12">Catalyzes the formation of phosphatidylethanolamine (PtdEtn) from phosphatidylserine (PtdSer).</text>
</comment>
<feature type="active site" description="Schiff-base intermediate with substrate; via pyruvic acid; for decarboxylase activity" evidence="12">
    <location>
        <position position="227"/>
    </location>
</feature>
<evidence type="ECO:0000256" key="11">
    <source>
        <dbReference type="ARBA" id="ARBA00023317"/>
    </source>
</evidence>
<dbReference type="Proteomes" id="UP000317036">
    <property type="component" value="Unassembled WGS sequence"/>
</dbReference>
<reference evidence="13 14" key="1">
    <citation type="submission" date="2019-07" db="EMBL/GenBank/DDBJ databases">
        <authorList>
            <person name="Kim J."/>
        </authorList>
    </citation>
    <scope>NUCLEOTIDE SEQUENCE [LARGE SCALE GENOMIC DNA]</scope>
    <source>
        <strain evidence="13 14">JC52</strain>
    </source>
</reference>
<comment type="pathway">
    <text evidence="12">Phospholipid metabolism; phosphatidylethanolamine biosynthesis; phosphatidylethanolamine from CDP-diacylglycerol: step 2/2.</text>
</comment>
<keyword evidence="9 12" id="KW-0456">Lyase</keyword>
<evidence type="ECO:0000256" key="8">
    <source>
        <dbReference type="ARBA" id="ARBA00023209"/>
    </source>
</evidence>
<comment type="catalytic activity">
    <reaction evidence="12">
        <text>a 1,2-diacyl-sn-glycero-3-phospho-L-serine + H(+) = a 1,2-diacyl-sn-glycero-3-phosphoethanolamine + CO2</text>
        <dbReference type="Rhea" id="RHEA:20828"/>
        <dbReference type="ChEBI" id="CHEBI:15378"/>
        <dbReference type="ChEBI" id="CHEBI:16526"/>
        <dbReference type="ChEBI" id="CHEBI:57262"/>
        <dbReference type="ChEBI" id="CHEBI:64612"/>
        <dbReference type="EC" id="4.1.1.65"/>
    </reaction>
</comment>
<dbReference type="InterPro" id="IPR033178">
    <property type="entry name" value="PSD_type1_pro"/>
</dbReference>
<protein>
    <recommendedName>
        <fullName evidence="12">Phosphatidylserine decarboxylase proenzyme</fullName>
        <ecNumber evidence="12">4.1.1.65</ecNumber>
    </recommendedName>
    <component>
        <recommendedName>
            <fullName evidence="12">Phosphatidylserine decarboxylase alpha chain</fullName>
        </recommendedName>
    </component>
    <component>
        <recommendedName>
            <fullName evidence="12">Phosphatidylserine decarboxylase beta chain</fullName>
        </recommendedName>
    </component>
</protein>
<comment type="caution">
    <text evidence="13">The sequence shown here is derived from an EMBL/GenBank/DDBJ whole genome shotgun (WGS) entry which is preliminary data.</text>
</comment>
<keyword evidence="8 12" id="KW-0594">Phospholipid biosynthesis</keyword>
<dbReference type="GO" id="GO:0004609">
    <property type="term" value="F:phosphatidylserine decarboxylase activity"/>
    <property type="evidence" value="ECO:0007669"/>
    <property type="project" value="UniProtKB-UniRule"/>
</dbReference>
<evidence type="ECO:0000256" key="2">
    <source>
        <dbReference type="ARBA" id="ARBA00022475"/>
    </source>
</evidence>
<dbReference type="EC" id="4.1.1.65" evidence="12"/>
<feature type="chain" id="PRO_5023258627" description="Phosphatidylserine decarboxylase alpha chain" evidence="12">
    <location>
        <begin position="227"/>
        <end position="263"/>
    </location>
</feature>
<keyword evidence="14" id="KW-1185">Reference proteome</keyword>
<gene>
    <name evidence="12 13" type="primary">psd</name>
    <name evidence="13" type="ORF">FPZ49_15755</name>
</gene>
<feature type="modified residue" description="Pyruvic acid (Ser); by autocatalysis" evidence="12">
    <location>
        <position position="227"/>
    </location>
</feature>
<feature type="active site" description="Charge relay system; for autoendoproteolytic cleavage activity" evidence="12">
    <location>
        <position position="86"/>
    </location>
</feature>
<dbReference type="GO" id="GO:0006646">
    <property type="term" value="P:phosphatidylethanolamine biosynthetic process"/>
    <property type="evidence" value="ECO:0007669"/>
    <property type="project" value="UniProtKB-UniRule"/>
</dbReference>
<sequence length="263" mass="29334">MKISLFRLLTELSSRKTVSKLTGAFAKSKASRALIPRFAKTYGIRIEDAEKAVHEYASLNDFFTRRLKSGLRPIDLTTETMVSPVDALITGMGPIKEGLIVNVKGQDYTIEELLNHSPRMINYTNGFYYVLYLSPTDYHRIHSPVDGTIVEKEHVAGKVYPVNDFGLKHMKRVLSRNERLITYVQHEAGEVAVVKVGALNVSSIQYVSPLPDQLERGGELAYFEFGSTVVLLTETGTFESRKDLLVGSKVKMGEALGLFKTKG</sequence>
<evidence type="ECO:0000256" key="9">
    <source>
        <dbReference type="ARBA" id="ARBA00023239"/>
    </source>
</evidence>
<keyword evidence="7 12" id="KW-0865">Zymogen</keyword>
<evidence type="ECO:0000256" key="7">
    <source>
        <dbReference type="ARBA" id="ARBA00023145"/>
    </source>
</evidence>
<evidence type="ECO:0000256" key="4">
    <source>
        <dbReference type="ARBA" id="ARBA00022793"/>
    </source>
</evidence>
<evidence type="ECO:0000256" key="12">
    <source>
        <dbReference type="HAMAP-Rule" id="MF_00662"/>
    </source>
</evidence>
<keyword evidence="4 12" id="KW-0210">Decarboxylase</keyword>
<dbReference type="InterPro" id="IPR033177">
    <property type="entry name" value="PSD-B"/>
</dbReference>
<dbReference type="HAMAP" id="MF_00662">
    <property type="entry name" value="PS_decarb_PSD_B_type1"/>
    <property type="match status" value="1"/>
</dbReference>
<evidence type="ECO:0000256" key="10">
    <source>
        <dbReference type="ARBA" id="ARBA00023264"/>
    </source>
</evidence>
<dbReference type="EMBL" id="VNJI01000018">
    <property type="protein sequence ID" value="TVY08942.1"/>
    <property type="molecule type" value="Genomic_DNA"/>
</dbReference>
<evidence type="ECO:0000256" key="5">
    <source>
        <dbReference type="ARBA" id="ARBA00023098"/>
    </source>
</evidence>
<evidence type="ECO:0000313" key="14">
    <source>
        <dbReference type="Proteomes" id="UP000317036"/>
    </source>
</evidence>
<organism evidence="13 14">
    <name type="scientific">Paenibacillus cremeus</name>
    <dbReference type="NCBI Taxonomy" id="2163881"/>
    <lineage>
        <taxon>Bacteria</taxon>
        <taxon>Bacillati</taxon>
        <taxon>Bacillota</taxon>
        <taxon>Bacilli</taxon>
        <taxon>Bacillales</taxon>
        <taxon>Paenibacillaceae</taxon>
        <taxon>Paenibacillus</taxon>
    </lineage>
</organism>
<dbReference type="UniPathway" id="UPA00558">
    <property type="reaction ID" value="UER00616"/>
</dbReference>
<dbReference type="NCBIfam" id="TIGR00163">
    <property type="entry name" value="PS_decarb"/>
    <property type="match status" value="1"/>
</dbReference>
<evidence type="ECO:0000256" key="3">
    <source>
        <dbReference type="ARBA" id="ARBA00022516"/>
    </source>
</evidence>
<accession>A0A559K9Z5</accession>
<comment type="subunit">
    <text evidence="12">Heterodimer of a large membrane-associated beta subunit and a small pyruvoyl-containing alpha subunit.</text>
</comment>
<dbReference type="OrthoDB" id="9802030at2"/>
<keyword evidence="2 12" id="KW-1003">Cell membrane</keyword>
<feature type="active site" description="Charge relay system; for autoendoproteolytic cleavage activity" evidence="12">
    <location>
        <position position="142"/>
    </location>
</feature>
<dbReference type="GO" id="GO:0005886">
    <property type="term" value="C:plasma membrane"/>
    <property type="evidence" value="ECO:0007669"/>
    <property type="project" value="UniProtKB-SubCell"/>
</dbReference>
<keyword evidence="3 12" id="KW-0444">Lipid biosynthesis</keyword>
<evidence type="ECO:0000313" key="13">
    <source>
        <dbReference type="EMBL" id="TVY08942.1"/>
    </source>
</evidence>
<dbReference type="AlphaFoldDB" id="A0A559K9Z5"/>
<feature type="chain" id="PRO_5023258626" description="Phosphatidylserine decarboxylase beta chain" evidence="12">
    <location>
        <begin position="1"/>
        <end position="226"/>
    </location>
</feature>
<dbReference type="RefSeq" id="WP_144848310.1">
    <property type="nucleotide sequence ID" value="NZ_VNJI01000018.1"/>
</dbReference>
<comment type="PTM">
    <text evidence="12">Is synthesized initially as an inactive proenzyme. Formation of the active enzyme involves a self-maturation process in which the active site pyruvoyl group is generated from an internal serine residue via an autocatalytic post-translational modification. Two non-identical subunits are generated from the proenzyme in this reaction, and the pyruvate is formed at the N-terminus of the alpha chain, which is derived from the carboxyl end of the proenzyme. The autoendoproteolytic cleavage occurs by a canonical serine protease mechanism, in which the side chain hydroxyl group of the serine supplies its oxygen atom to form the C-terminus of the beta chain, while the remainder of the serine residue undergoes an oxidative deamination to produce ammonia and the pyruvoyl prosthetic group on the alpha chain. During this reaction, the Ser that is part of the protease active site of the proenzyme becomes the pyruvoyl prosthetic group, which constitutes an essential element of the active site of the mature decarboxylase.</text>
</comment>
<keyword evidence="5 12" id="KW-0443">Lipid metabolism</keyword>
<feature type="site" description="Cleavage (non-hydrolytic); by autocatalysis" evidence="12">
    <location>
        <begin position="226"/>
        <end position="227"/>
    </location>
</feature>
<keyword evidence="10 12" id="KW-1208">Phospholipid metabolism</keyword>
<comment type="subcellular location">
    <subcellularLocation>
        <location evidence="12">Cell membrane</location>
        <topology evidence="12">Peripheral membrane protein</topology>
    </subcellularLocation>
</comment>
<feature type="active site" description="Charge relay system; for autoendoproteolytic cleavage activity" evidence="12">
    <location>
        <position position="227"/>
    </location>
</feature>
<dbReference type="Pfam" id="PF02666">
    <property type="entry name" value="PS_Dcarbxylase"/>
    <property type="match status" value="1"/>
</dbReference>